<gene>
    <name evidence="1" type="ORF">METZ01_LOCUS418913</name>
</gene>
<protein>
    <submittedName>
        <fullName evidence="1">Uncharacterized protein</fullName>
    </submittedName>
</protein>
<organism evidence="1">
    <name type="scientific">marine metagenome</name>
    <dbReference type="NCBI Taxonomy" id="408172"/>
    <lineage>
        <taxon>unclassified sequences</taxon>
        <taxon>metagenomes</taxon>
        <taxon>ecological metagenomes</taxon>
    </lineage>
</organism>
<dbReference type="EMBL" id="UINC01164948">
    <property type="protein sequence ID" value="SVD66059.1"/>
    <property type="molecule type" value="Genomic_DNA"/>
</dbReference>
<evidence type="ECO:0000313" key="1">
    <source>
        <dbReference type="EMBL" id="SVD66059.1"/>
    </source>
</evidence>
<name>A0A382X598_9ZZZZ</name>
<reference evidence="1" key="1">
    <citation type="submission" date="2018-05" db="EMBL/GenBank/DDBJ databases">
        <authorList>
            <person name="Lanie J.A."/>
            <person name="Ng W.-L."/>
            <person name="Kazmierczak K.M."/>
            <person name="Andrzejewski T.M."/>
            <person name="Davidsen T.M."/>
            <person name="Wayne K.J."/>
            <person name="Tettelin H."/>
            <person name="Glass J.I."/>
            <person name="Rusch D."/>
            <person name="Podicherti R."/>
            <person name="Tsui H.-C.T."/>
            <person name="Winkler M.E."/>
        </authorList>
    </citation>
    <scope>NUCLEOTIDE SEQUENCE</scope>
</reference>
<accession>A0A382X598</accession>
<sequence length="137" mass="15682">MREFKDELFSRCADAVETLGRGSSQRDVAILVRHAIRRMSERDGQDFSLFVPDSDPWPGVGEWTEVGVDAVRADACFRLRARPWCPEWLWNQDDPPVDEAAVAGTYKGTRALPETVDLPADPFFTELTSDRKYKQYR</sequence>
<dbReference type="AlphaFoldDB" id="A0A382X598"/>
<proteinExistence type="predicted"/>
<feature type="non-terminal residue" evidence="1">
    <location>
        <position position="137"/>
    </location>
</feature>